<gene>
    <name evidence="4" type="primary">ompR</name>
    <name evidence="4" type="ORF">SOCE26_076570</name>
</gene>
<dbReference type="InterPro" id="IPR036390">
    <property type="entry name" value="WH_DNA-bd_sf"/>
</dbReference>
<evidence type="ECO:0000256" key="1">
    <source>
        <dbReference type="SAM" id="MobiDB-lite"/>
    </source>
</evidence>
<dbReference type="Pfam" id="PF21476">
    <property type="entry name" value="PF0610-like_N"/>
    <property type="match status" value="1"/>
</dbReference>
<accession>A0A2L0F3L7</accession>
<feature type="region of interest" description="Disordered" evidence="1">
    <location>
        <begin position="15"/>
        <end position="35"/>
    </location>
</feature>
<dbReference type="Proteomes" id="UP000238348">
    <property type="component" value="Chromosome"/>
</dbReference>
<dbReference type="SUPFAM" id="SSF46785">
    <property type="entry name" value="Winged helix' DNA-binding domain"/>
    <property type="match status" value="1"/>
</dbReference>
<evidence type="ECO:0000313" key="5">
    <source>
        <dbReference type="Proteomes" id="UP000238348"/>
    </source>
</evidence>
<reference evidence="4 5" key="1">
    <citation type="submission" date="2015-09" db="EMBL/GenBank/DDBJ databases">
        <title>Sorangium comparison.</title>
        <authorList>
            <person name="Zaburannyi N."/>
            <person name="Bunk B."/>
            <person name="Overmann J."/>
            <person name="Mueller R."/>
        </authorList>
    </citation>
    <scope>NUCLEOTIDE SEQUENCE [LARGE SCALE GENOMIC DNA]</scope>
    <source>
        <strain evidence="4 5">So ce26</strain>
    </source>
</reference>
<organism evidence="4 5">
    <name type="scientific">Sorangium cellulosum</name>
    <name type="common">Polyangium cellulosum</name>
    <dbReference type="NCBI Taxonomy" id="56"/>
    <lineage>
        <taxon>Bacteria</taxon>
        <taxon>Pseudomonadati</taxon>
        <taxon>Myxococcota</taxon>
        <taxon>Polyangia</taxon>
        <taxon>Polyangiales</taxon>
        <taxon>Polyangiaceae</taxon>
        <taxon>Sorangium</taxon>
    </lineage>
</organism>
<dbReference type="PANTHER" id="PTHR40663">
    <property type="match status" value="1"/>
</dbReference>
<dbReference type="Pfam" id="PF23470">
    <property type="entry name" value="Zn_ribbon_PF0610"/>
    <property type="match status" value="1"/>
</dbReference>
<dbReference type="InterPro" id="IPR057022">
    <property type="entry name" value="PF0610-like_Zn_ribbon_C"/>
</dbReference>
<protein>
    <submittedName>
        <fullName evidence="4">Transcriptional regulator</fullName>
    </submittedName>
</protein>
<dbReference type="EMBL" id="CP012673">
    <property type="protein sequence ID" value="AUX46152.1"/>
    <property type="molecule type" value="Genomic_DNA"/>
</dbReference>
<evidence type="ECO:0000259" key="3">
    <source>
        <dbReference type="Pfam" id="PF23470"/>
    </source>
</evidence>
<feature type="domain" description="PF0610-like winged HTH N-terminal" evidence="2">
    <location>
        <begin position="36"/>
        <end position="84"/>
    </location>
</feature>
<name>A0A2L0F3L7_SORCE</name>
<feature type="domain" description="PF0610-like rubredoxin-like zinc beta-ribbon C-terminal" evidence="3">
    <location>
        <begin position="88"/>
        <end position="126"/>
    </location>
</feature>
<proteinExistence type="predicted"/>
<sequence length="129" mass="14800">MPARDLPLVRRAQDVTLWERMSPPKPPPSPAPRSETVRQALLEELRRASATAWELSARLGMRERDVTPHLEHLARSLRARGERLSIAPARCLRCGYAFDERRSFTKPSRCPECRGERIDAPRFRVDTGE</sequence>
<dbReference type="InterPro" id="IPR038767">
    <property type="entry name" value="PF0610-like"/>
</dbReference>
<dbReference type="InterPro" id="IPR049159">
    <property type="entry name" value="PF0610-like_wHTH_N"/>
</dbReference>
<dbReference type="AlphaFoldDB" id="A0A2L0F3L7"/>
<evidence type="ECO:0000313" key="4">
    <source>
        <dbReference type="EMBL" id="AUX46152.1"/>
    </source>
</evidence>
<evidence type="ECO:0000259" key="2">
    <source>
        <dbReference type="Pfam" id="PF21476"/>
    </source>
</evidence>
<dbReference type="PANTHER" id="PTHR40663:SF2">
    <property type="entry name" value="TRANSCRIPTIONAL REGULATOR"/>
    <property type="match status" value="1"/>
</dbReference>